<dbReference type="PROSITE" id="PS50920">
    <property type="entry name" value="SOLCAR"/>
    <property type="match status" value="3"/>
</dbReference>
<evidence type="ECO:0000313" key="1">
    <source>
        <dbReference type="EMBL" id="CAK9046232.1"/>
    </source>
</evidence>
<dbReference type="PANTHER" id="PTHR45939:SF1">
    <property type="entry name" value="MITOCHONDRIAL THIAMINE PYROPHOSPHATE CARRIER 1-RELATED"/>
    <property type="match status" value="1"/>
</dbReference>
<dbReference type="EMBL" id="CAXAMN010015614">
    <property type="protein sequence ID" value="CAK9046232.1"/>
    <property type="molecule type" value="Genomic_DNA"/>
</dbReference>
<name>A0ABP0M677_9DINO</name>
<sequence length="455" mass="49971">MPLGHVQVQTSQNEHFCIEPRQRKPSVLANALSGTVGSVLAEAVLFPVDTIKLKVQTASATDHRGFLLTLFSVLGSVGIKGLYRGIGAALIKESIHSLNYWIFHGSLFRLFTEFEDTSATSPMRRLLLNLVSKQLNWLCTVPFEVVSSVNQMSAKAPGFVATARVLYLEGGIKAFYRGLTVSLILAINPAIMNTLITSMLRIRALLRESMGEDHLEARNHSAAVVGGITGLSKIVATILTYPLIRAKVLQQTVPQHSQAAFPEVMRRVLISEGVSGLYRGMLAMSYKTILWNTLMMMFKHLLGPKRPMTPPDSPRPGLLQQVPHMAREPFPAEYTQEKLDEILDYLRRGGSSGKKVEALENRLEEVSGELREVRKLLSQLVARSGDVQSLQSGFSFVPSGVAGREARTPGPQKEPAKKYANQKHDPKQPNSEEAMASNLIAMASNLIAMASTCEV</sequence>
<dbReference type="PANTHER" id="PTHR45939">
    <property type="entry name" value="PEROXISOMAL MEMBRANE PROTEIN PMP34-RELATED"/>
    <property type="match status" value="1"/>
</dbReference>
<protein>
    <submittedName>
        <fullName evidence="1">Uncharacterized protein</fullName>
    </submittedName>
</protein>
<dbReference type="InterPro" id="IPR018108">
    <property type="entry name" value="MCP_transmembrane"/>
</dbReference>
<accession>A0ABP0M677</accession>
<comment type="caution">
    <text evidence="1">The sequence shown here is derived from an EMBL/GenBank/DDBJ whole genome shotgun (WGS) entry which is preliminary data.</text>
</comment>
<dbReference type="InterPro" id="IPR052217">
    <property type="entry name" value="Mito/Peroxisomal_Carrier"/>
</dbReference>
<dbReference type="Proteomes" id="UP001642484">
    <property type="component" value="Unassembled WGS sequence"/>
</dbReference>
<evidence type="ECO:0000313" key="2">
    <source>
        <dbReference type="Proteomes" id="UP001642484"/>
    </source>
</evidence>
<dbReference type="SUPFAM" id="SSF103506">
    <property type="entry name" value="Mitochondrial carrier"/>
    <property type="match status" value="1"/>
</dbReference>
<gene>
    <name evidence="1" type="ORF">CCMP2556_LOCUS24053</name>
</gene>
<dbReference type="InterPro" id="IPR023395">
    <property type="entry name" value="MCP_dom_sf"/>
</dbReference>
<keyword evidence="2" id="KW-1185">Reference proteome</keyword>
<dbReference type="Pfam" id="PF00153">
    <property type="entry name" value="Mito_carr"/>
    <property type="match status" value="3"/>
</dbReference>
<reference evidence="1 2" key="1">
    <citation type="submission" date="2024-02" db="EMBL/GenBank/DDBJ databases">
        <authorList>
            <person name="Chen Y."/>
            <person name="Shah S."/>
            <person name="Dougan E. K."/>
            <person name="Thang M."/>
            <person name="Chan C."/>
        </authorList>
    </citation>
    <scope>NUCLEOTIDE SEQUENCE [LARGE SCALE GENOMIC DNA]</scope>
</reference>
<dbReference type="Gene3D" id="1.50.40.10">
    <property type="entry name" value="Mitochondrial carrier domain"/>
    <property type="match status" value="2"/>
</dbReference>
<proteinExistence type="predicted"/>
<organism evidence="1 2">
    <name type="scientific">Durusdinium trenchii</name>
    <dbReference type="NCBI Taxonomy" id="1381693"/>
    <lineage>
        <taxon>Eukaryota</taxon>
        <taxon>Sar</taxon>
        <taxon>Alveolata</taxon>
        <taxon>Dinophyceae</taxon>
        <taxon>Suessiales</taxon>
        <taxon>Symbiodiniaceae</taxon>
        <taxon>Durusdinium</taxon>
    </lineage>
</organism>